<organism evidence="4 5">
    <name type="scientific">Nonomuraea roseoviolacea subsp. carminata</name>
    <dbReference type="NCBI Taxonomy" id="160689"/>
    <lineage>
        <taxon>Bacteria</taxon>
        <taxon>Bacillati</taxon>
        <taxon>Actinomycetota</taxon>
        <taxon>Actinomycetes</taxon>
        <taxon>Streptosporangiales</taxon>
        <taxon>Streptosporangiaceae</taxon>
        <taxon>Nonomuraea</taxon>
    </lineage>
</organism>
<name>A0ABT1JXC5_9ACTN</name>
<dbReference type="EMBL" id="JAMZEC010000001">
    <property type="protein sequence ID" value="MCP2346370.1"/>
    <property type="molecule type" value="Genomic_DNA"/>
</dbReference>
<feature type="compositionally biased region" description="Low complexity" evidence="1">
    <location>
        <begin position="58"/>
        <end position="70"/>
    </location>
</feature>
<dbReference type="Gene3D" id="3.40.50.1110">
    <property type="entry name" value="SGNH hydrolase"/>
    <property type="match status" value="1"/>
</dbReference>
<proteinExistence type="predicted"/>
<dbReference type="InterPro" id="IPR036514">
    <property type="entry name" value="SGNH_hydro_sf"/>
</dbReference>
<protein>
    <submittedName>
        <fullName evidence="4">Lysophospholipase L1-like esterase</fullName>
    </submittedName>
</protein>
<evidence type="ECO:0000313" key="4">
    <source>
        <dbReference type="EMBL" id="MCP2346370.1"/>
    </source>
</evidence>
<dbReference type="InterPro" id="IPR013830">
    <property type="entry name" value="SGNH_hydro"/>
</dbReference>
<evidence type="ECO:0000313" key="5">
    <source>
        <dbReference type="Proteomes" id="UP001320766"/>
    </source>
</evidence>
<evidence type="ECO:0000256" key="1">
    <source>
        <dbReference type="SAM" id="MobiDB-lite"/>
    </source>
</evidence>
<feature type="domain" description="SGNH hydrolase-type esterase" evidence="3">
    <location>
        <begin position="87"/>
        <end position="252"/>
    </location>
</feature>
<dbReference type="SUPFAM" id="SSF52266">
    <property type="entry name" value="SGNH hydrolase"/>
    <property type="match status" value="1"/>
</dbReference>
<dbReference type="PROSITE" id="PS51257">
    <property type="entry name" value="PROKAR_LIPOPROTEIN"/>
    <property type="match status" value="1"/>
</dbReference>
<reference evidence="4 5" key="1">
    <citation type="submission" date="2022-06" db="EMBL/GenBank/DDBJ databases">
        <title>Sequencing the genomes of 1000 actinobacteria strains.</title>
        <authorList>
            <person name="Klenk H.-P."/>
        </authorList>
    </citation>
    <scope>NUCLEOTIDE SEQUENCE [LARGE SCALE GENOMIC DNA]</scope>
    <source>
        <strain evidence="4 5">DSM 44170</strain>
    </source>
</reference>
<feature type="chain" id="PRO_5046074235" evidence="2">
    <location>
        <begin position="27"/>
        <end position="265"/>
    </location>
</feature>
<dbReference type="Proteomes" id="UP001320766">
    <property type="component" value="Unassembled WGS sequence"/>
</dbReference>
<feature type="region of interest" description="Disordered" evidence="1">
    <location>
        <begin position="36"/>
        <end position="81"/>
    </location>
</feature>
<keyword evidence="5" id="KW-1185">Reference proteome</keyword>
<sequence length="265" mass="28065">MAMRDLVRSPLTASAALFLAICPVISACTASAIAPPSQAPGHPVAASRGAGPPRAVTSERSSASSTRRSLPAPPSRREPGAAPVMMVLGDSFTVGSGPVPAWRAYACQAARLLGWQPVVAGAGGTGYLNRGRAGRTFQQSYEQELAWRPAPDVLVVSGGHNDQRWSTAQVGRAATRLVREARAGWPATRIVVVGPLWLEAVPDKALRIRDTLAAVARREGVEFLDPLRRRWVTGDPSAVVLPDGVHPTSAGHLMLARWLARSLRS</sequence>
<dbReference type="PANTHER" id="PTHR30383:SF5">
    <property type="entry name" value="SGNH HYDROLASE-TYPE ESTERASE DOMAIN-CONTAINING PROTEIN"/>
    <property type="match status" value="1"/>
</dbReference>
<dbReference type="Pfam" id="PF13472">
    <property type="entry name" value="Lipase_GDSL_2"/>
    <property type="match status" value="1"/>
</dbReference>
<feature type="signal peptide" evidence="2">
    <location>
        <begin position="1"/>
        <end position="26"/>
    </location>
</feature>
<dbReference type="InterPro" id="IPR051532">
    <property type="entry name" value="Ester_Hydrolysis_Enzymes"/>
</dbReference>
<accession>A0ABT1JXC5</accession>
<keyword evidence="2" id="KW-0732">Signal</keyword>
<evidence type="ECO:0000256" key="2">
    <source>
        <dbReference type="SAM" id="SignalP"/>
    </source>
</evidence>
<comment type="caution">
    <text evidence="4">The sequence shown here is derived from an EMBL/GenBank/DDBJ whole genome shotgun (WGS) entry which is preliminary data.</text>
</comment>
<dbReference type="PANTHER" id="PTHR30383">
    <property type="entry name" value="THIOESTERASE 1/PROTEASE 1/LYSOPHOSPHOLIPASE L1"/>
    <property type="match status" value="1"/>
</dbReference>
<dbReference type="CDD" id="cd00229">
    <property type="entry name" value="SGNH_hydrolase"/>
    <property type="match status" value="1"/>
</dbReference>
<gene>
    <name evidence="4" type="ORF">HD595_002492</name>
</gene>
<evidence type="ECO:0000259" key="3">
    <source>
        <dbReference type="Pfam" id="PF13472"/>
    </source>
</evidence>